<dbReference type="SUPFAM" id="SSF89796">
    <property type="entry name" value="CoA-transferase family III (CaiB/BaiF)"/>
    <property type="match status" value="1"/>
</dbReference>
<dbReference type="InterPro" id="IPR003673">
    <property type="entry name" value="CoA-Trfase_fam_III"/>
</dbReference>
<comment type="caution">
    <text evidence="3">The sequence shown here is derived from an EMBL/GenBank/DDBJ whole genome shotgun (WGS) entry which is preliminary data.</text>
</comment>
<feature type="compositionally biased region" description="Polar residues" evidence="2">
    <location>
        <begin position="307"/>
        <end position="319"/>
    </location>
</feature>
<dbReference type="InterPro" id="IPR023606">
    <property type="entry name" value="CoA-Trfase_III_dom_1_sf"/>
</dbReference>
<organism evidence="3 4">
    <name type="scientific">Popillia japonica</name>
    <name type="common">Japanese beetle</name>
    <dbReference type="NCBI Taxonomy" id="7064"/>
    <lineage>
        <taxon>Eukaryota</taxon>
        <taxon>Metazoa</taxon>
        <taxon>Ecdysozoa</taxon>
        <taxon>Arthropoda</taxon>
        <taxon>Hexapoda</taxon>
        <taxon>Insecta</taxon>
        <taxon>Pterygota</taxon>
        <taxon>Neoptera</taxon>
        <taxon>Endopterygota</taxon>
        <taxon>Coleoptera</taxon>
        <taxon>Polyphaga</taxon>
        <taxon>Scarabaeiformia</taxon>
        <taxon>Scarabaeidae</taxon>
        <taxon>Rutelinae</taxon>
        <taxon>Popillia</taxon>
    </lineage>
</organism>
<dbReference type="EMBL" id="JASPKY010000077">
    <property type="protein sequence ID" value="KAK9739217.1"/>
    <property type="molecule type" value="Genomic_DNA"/>
</dbReference>
<evidence type="ECO:0000313" key="3">
    <source>
        <dbReference type="EMBL" id="KAK9739217.1"/>
    </source>
</evidence>
<dbReference type="InterPro" id="IPR044855">
    <property type="entry name" value="CoA-Trfase_III_dom3_sf"/>
</dbReference>
<protein>
    <submittedName>
        <fullName evidence="3">CoA-transferase family III</fullName>
    </submittedName>
</protein>
<dbReference type="Gene3D" id="3.30.1540.10">
    <property type="entry name" value="formyl-coa transferase, domain 3"/>
    <property type="match status" value="1"/>
</dbReference>
<dbReference type="GO" id="GO:0008206">
    <property type="term" value="P:bile acid metabolic process"/>
    <property type="evidence" value="ECO:0007669"/>
    <property type="project" value="TreeGrafter"/>
</dbReference>
<dbReference type="GO" id="GO:0008111">
    <property type="term" value="F:alpha-methylacyl-CoA racemase activity"/>
    <property type="evidence" value="ECO:0007669"/>
    <property type="project" value="TreeGrafter"/>
</dbReference>
<comment type="similarity">
    <text evidence="1">Belongs to the CoA-transferase III family.</text>
</comment>
<proteinExistence type="inferred from homology"/>
<evidence type="ECO:0000256" key="1">
    <source>
        <dbReference type="ARBA" id="ARBA00008383"/>
    </source>
</evidence>
<keyword evidence="4" id="KW-1185">Reference proteome</keyword>
<dbReference type="Pfam" id="PF02515">
    <property type="entry name" value="CoA_transf_3"/>
    <property type="match status" value="2"/>
</dbReference>
<dbReference type="PANTHER" id="PTHR48228">
    <property type="entry name" value="SUCCINYL-COA--D-CITRAMALATE COA-TRANSFERASE"/>
    <property type="match status" value="1"/>
</dbReference>
<reference evidence="3 4" key="1">
    <citation type="journal article" date="2024" name="BMC Genomics">
        <title>De novo assembly and annotation of Popillia japonica's genome with initial clues to its potential as an invasive pest.</title>
        <authorList>
            <person name="Cucini C."/>
            <person name="Boschi S."/>
            <person name="Funari R."/>
            <person name="Cardaioli E."/>
            <person name="Iannotti N."/>
            <person name="Marturano G."/>
            <person name="Paoli F."/>
            <person name="Bruttini M."/>
            <person name="Carapelli A."/>
            <person name="Frati F."/>
            <person name="Nardi F."/>
        </authorList>
    </citation>
    <scope>NUCLEOTIDE SEQUENCE [LARGE SCALE GENOMIC DNA]</scope>
    <source>
        <strain evidence="3">DMR45628</strain>
    </source>
</reference>
<dbReference type="GO" id="GO:0005739">
    <property type="term" value="C:mitochondrion"/>
    <property type="evidence" value="ECO:0007669"/>
    <property type="project" value="TreeGrafter"/>
</dbReference>
<dbReference type="Proteomes" id="UP001458880">
    <property type="component" value="Unassembled WGS sequence"/>
</dbReference>
<name>A0AAW1LZC9_POPJA</name>
<accession>A0AAW1LZC9</accession>
<dbReference type="AlphaFoldDB" id="A0AAW1LZC9"/>
<evidence type="ECO:0000313" key="4">
    <source>
        <dbReference type="Proteomes" id="UP001458880"/>
    </source>
</evidence>
<dbReference type="PANTHER" id="PTHR48228:SF5">
    <property type="entry name" value="ALPHA-METHYLACYL-COA RACEMASE"/>
    <property type="match status" value="1"/>
</dbReference>
<gene>
    <name evidence="3" type="ORF">QE152_g9178</name>
</gene>
<dbReference type="InterPro" id="IPR050509">
    <property type="entry name" value="CoA-transferase_III"/>
</dbReference>
<sequence length="358" mass="39972">MALKNIKVIELAGLAPAPFCGMVLADFGASVLRVDKVGANTDLDVLSHGKKSIALNLKHPKGVNILKQLCNKSDVLIEPFRYGVMESLGLGPKNLLADNPKLIYARLTGFGQKGLYSKRAGHDINYVAVSGLLSLFGRTKEKPTFPINYAADFGGQIVDANMVEGTAYLGSWLYKSQHLPIWGNQRGENVLDSGAHFYEVYQTKDRKYISVGALEPQFYKELLEELGLRQDEIPQYGDFDKCKELLASIFITKTQDEWCKRFDHLDACVFPVLSLDEAPTHTHNKEQETFVKDSVTQRYVPKPAPNLSRTPAKSVSTTRPPLRGEHTESLLYDLQYTAVDIDILESEGIIERHKNSKL</sequence>
<evidence type="ECO:0000256" key="2">
    <source>
        <dbReference type="SAM" id="MobiDB-lite"/>
    </source>
</evidence>
<dbReference type="Gene3D" id="3.40.50.10540">
    <property type="entry name" value="Crotonobetainyl-coa:carnitine coa-transferase, domain 1"/>
    <property type="match status" value="2"/>
</dbReference>
<feature type="region of interest" description="Disordered" evidence="2">
    <location>
        <begin position="301"/>
        <end position="323"/>
    </location>
</feature>